<dbReference type="SUPFAM" id="SSF55811">
    <property type="entry name" value="Nudix"/>
    <property type="match status" value="1"/>
</dbReference>
<evidence type="ECO:0000256" key="2">
    <source>
        <dbReference type="ARBA" id="ARBA00022801"/>
    </source>
</evidence>
<evidence type="ECO:0000313" key="5">
    <source>
        <dbReference type="EMBL" id="KGX90804.1"/>
    </source>
</evidence>
<evidence type="ECO:0000259" key="4">
    <source>
        <dbReference type="PROSITE" id="PS51462"/>
    </source>
</evidence>
<feature type="domain" description="Nudix hydrolase" evidence="4">
    <location>
        <begin position="39"/>
        <end position="169"/>
    </location>
</feature>
<reference evidence="5 6" key="1">
    <citation type="submission" date="2013-08" db="EMBL/GenBank/DDBJ databases">
        <authorList>
            <person name="Huang J."/>
            <person name="Wang G."/>
        </authorList>
    </citation>
    <scope>NUCLEOTIDE SEQUENCE [LARGE SCALE GENOMIC DNA]</scope>
    <source>
        <strain evidence="5 6">BH030004</strain>
    </source>
</reference>
<dbReference type="EMBL" id="AVPF01000005">
    <property type="protein sequence ID" value="KGX90804.1"/>
    <property type="molecule type" value="Genomic_DNA"/>
</dbReference>
<dbReference type="PRINTS" id="PR00502">
    <property type="entry name" value="NUDIXFAMILY"/>
</dbReference>
<keyword evidence="2 3" id="KW-0378">Hydrolase</keyword>
<dbReference type="PANTHER" id="PTHR11839:SF18">
    <property type="entry name" value="NUDIX HYDROLASE DOMAIN-CONTAINING PROTEIN"/>
    <property type="match status" value="1"/>
</dbReference>
<evidence type="ECO:0000256" key="3">
    <source>
        <dbReference type="RuleBase" id="RU003476"/>
    </source>
</evidence>
<evidence type="ECO:0000313" key="6">
    <source>
        <dbReference type="Proteomes" id="UP000030403"/>
    </source>
</evidence>
<dbReference type="CDD" id="cd03424">
    <property type="entry name" value="NUDIX_ADPRase_Nudt5_UGPPase_Nudt14"/>
    <property type="match status" value="1"/>
</dbReference>
<keyword evidence="6" id="KW-1185">Reference proteome</keyword>
<dbReference type="InterPro" id="IPR000086">
    <property type="entry name" value="NUDIX_hydrolase_dom"/>
</dbReference>
<dbReference type="PROSITE" id="PS51462">
    <property type="entry name" value="NUDIX"/>
    <property type="match status" value="1"/>
</dbReference>
<dbReference type="GO" id="GO:0019693">
    <property type="term" value="P:ribose phosphate metabolic process"/>
    <property type="evidence" value="ECO:0007669"/>
    <property type="project" value="TreeGrafter"/>
</dbReference>
<dbReference type="InterPro" id="IPR020084">
    <property type="entry name" value="NUDIX_hydrolase_CS"/>
</dbReference>
<dbReference type="Gene3D" id="3.90.79.10">
    <property type="entry name" value="Nucleoside Triphosphate Pyrophosphohydrolase"/>
    <property type="match status" value="1"/>
</dbReference>
<accession>A0A0A5GFK7</accession>
<sequence>MDKWKTLKSEYLYQTPFGNLRKEKCELPNSNIIDYYVNEYEDWVNAVVLTKEKQMVLVKQYRHAGEDFFLEIPAGKMEKGESHEEGILREVKEETGYVSQKPPILLGDFMVNPATQTNKVRTYLIQDAYKEFEQDLDENEEIRVELIDFGEMGNILQNNQIKTQLFTANGYYMARAYLGTC</sequence>
<dbReference type="InterPro" id="IPR015797">
    <property type="entry name" value="NUDIX_hydrolase-like_dom_sf"/>
</dbReference>
<organism evidence="5 6">
    <name type="scientific">Pontibacillus marinus BH030004 = DSM 16465</name>
    <dbReference type="NCBI Taxonomy" id="1385511"/>
    <lineage>
        <taxon>Bacteria</taxon>
        <taxon>Bacillati</taxon>
        <taxon>Bacillota</taxon>
        <taxon>Bacilli</taxon>
        <taxon>Bacillales</taxon>
        <taxon>Bacillaceae</taxon>
        <taxon>Pontibacillus</taxon>
    </lineage>
</organism>
<dbReference type="AlphaFoldDB" id="A0A0A5GFK7"/>
<dbReference type="GO" id="GO:0016462">
    <property type="term" value="F:pyrophosphatase activity"/>
    <property type="evidence" value="ECO:0007669"/>
    <property type="project" value="UniProtKB-ARBA"/>
</dbReference>
<dbReference type="RefSeq" id="WP_027445519.1">
    <property type="nucleotide sequence ID" value="NZ_AULJ01000012.1"/>
</dbReference>
<evidence type="ECO:0000256" key="1">
    <source>
        <dbReference type="ARBA" id="ARBA00001946"/>
    </source>
</evidence>
<protein>
    <submittedName>
        <fullName evidence="5">DNA repair protein MutT</fullName>
    </submittedName>
</protein>
<dbReference type="InterPro" id="IPR020476">
    <property type="entry name" value="Nudix_hydrolase"/>
</dbReference>
<dbReference type="OrthoDB" id="9806150at2"/>
<dbReference type="PANTHER" id="PTHR11839">
    <property type="entry name" value="UDP/ADP-SUGAR PYROPHOSPHATASE"/>
    <property type="match status" value="1"/>
</dbReference>
<dbReference type="Pfam" id="PF00293">
    <property type="entry name" value="NUDIX"/>
    <property type="match status" value="1"/>
</dbReference>
<dbReference type="eggNOG" id="COG0494">
    <property type="taxonomic scope" value="Bacteria"/>
</dbReference>
<comment type="caution">
    <text evidence="5">The sequence shown here is derived from an EMBL/GenBank/DDBJ whole genome shotgun (WGS) entry which is preliminary data.</text>
</comment>
<dbReference type="STRING" id="1385511.GCA_000425225_01157"/>
<dbReference type="GO" id="GO:0006753">
    <property type="term" value="P:nucleoside phosphate metabolic process"/>
    <property type="evidence" value="ECO:0007669"/>
    <property type="project" value="TreeGrafter"/>
</dbReference>
<dbReference type="PROSITE" id="PS00893">
    <property type="entry name" value="NUDIX_BOX"/>
    <property type="match status" value="1"/>
</dbReference>
<gene>
    <name evidence="5" type="ORF">N783_18560</name>
</gene>
<name>A0A0A5GFK7_9BACI</name>
<proteinExistence type="inferred from homology"/>
<dbReference type="Proteomes" id="UP000030403">
    <property type="component" value="Unassembled WGS sequence"/>
</dbReference>
<comment type="similarity">
    <text evidence="3">Belongs to the Nudix hydrolase family.</text>
</comment>
<comment type="cofactor">
    <cofactor evidence="1">
        <name>Mg(2+)</name>
        <dbReference type="ChEBI" id="CHEBI:18420"/>
    </cofactor>
</comment>